<keyword evidence="12" id="KW-1185">Reference proteome</keyword>
<keyword evidence="1 7" id="KW-0474">Menaquinone biosynthesis</keyword>
<comment type="catalytic activity">
    <reaction evidence="7">
        <text>isochorismate + 2-oxoglutarate + H(+) = 5-enolpyruvoyl-6-hydroxy-2-succinyl-cyclohex-3-ene-1-carboxylate + CO2</text>
        <dbReference type="Rhea" id="RHEA:25593"/>
        <dbReference type="ChEBI" id="CHEBI:15378"/>
        <dbReference type="ChEBI" id="CHEBI:16526"/>
        <dbReference type="ChEBI" id="CHEBI:16810"/>
        <dbReference type="ChEBI" id="CHEBI:29780"/>
        <dbReference type="ChEBI" id="CHEBI:58818"/>
        <dbReference type="EC" id="2.2.1.9"/>
    </reaction>
</comment>
<dbReference type="CDD" id="cd07037">
    <property type="entry name" value="TPP_PYR_MenD"/>
    <property type="match status" value="1"/>
</dbReference>
<comment type="subunit">
    <text evidence="7">Homodimer.</text>
</comment>
<feature type="domain" description="Thiamine pyrophosphate enzyme TPP-binding" evidence="8">
    <location>
        <begin position="435"/>
        <end position="544"/>
    </location>
</feature>
<dbReference type="NCBIfam" id="TIGR00173">
    <property type="entry name" value="menD"/>
    <property type="match status" value="1"/>
</dbReference>
<organism evidence="11 12">
    <name type="scientific">Gottfriedia endophytica</name>
    <dbReference type="NCBI Taxonomy" id="2820819"/>
    <lineage>
        <taxon>Bacteria</taxon>
        <taxon>Bacillati</taxon>
        <taxon>Bacillota</taxon>
        <taxon>Bacilli</taxon>
        <taxon>Bacillales</taxon>
        <taxon>Bacillaceae</taxon>
        <taxon>Gottfriedia</taxon>
    </lineage>
</organism>
<dbReference type="SUPFAM" id="SSF52467">
    <property type="entry name" value="DHS-like NAD/FAD-binding domain"/>
    <property type="match status" value="1"/>
</dbReference>
<protein>
    <recommendedName>
        <fullName evidence="7">2-succinyl-5-enolpyruvyl-6-hydroxy-3-cyclohexene-1-carboxylate synthase</fullName>
        <shortName evidence="7">SEPHCHC synthase</shortName>
        <ecNumber evidence="7">2.2.1.9</ecNumber>
    </recommendedName>
    <alternativeName>
        <fullName evidence="7">Menaquinone biosynthesis protein MenD</fullName>
    </alternativeName>
</protein>
<evidence type="ECO:0000256" key="2">
    <source>
        <dbReference type="ARBA" id="ARBA00022679"/>
    </source>
</evidence>
<feature type="domain" description="Thiamine pyrophosphate enzyme N-terminal TPP-binding" evidence="9">
    <location>
        <begin position="13"/>
        <end position="125"/>
    </location>
</feature>
<comment type="cofactor">
    <cofactor evidence="7">
        <name>thiamine diphosphate</name>
        <dbReference type="ChEBI" id="CHEBI:58937"/>
    </cofactor>
    <text evidence="7">Binds 1 thiamine pyrophosphate per subunit.</text>
</comment>
<dbReference type="InterPro" id="IPR012001">
    <property type="entry name" value="Thiamin_PyroP_enz_TPP-bd_dom"/>
</dbReference>
<dbReference type="GO" id="GO:0009234">
    <property type="term" value="P:menaquinone biosynthetic process"/>
    <property type="evidence" value="ECO:0007669"/>
    <property type="project" value="UniProtKB-UniRule"/>
</dbReference>
<dbReference type="Gene3D" id="3.40.50.1220">
    <property type="entry name" value="TPP-binding domain"/>
    <property type="match status" value="1"/>
</dbReference>
<comment type="similarity">
    <text evidence="7">Belongs to the TPP enzyme family. MenD subfamily.</text>
</comment>
<dbReference type="EC" id="2.2.1.9" evidence="7"/>
<dbReference type="PANTHER" id="PTHR42916">
    <property type="entry name" value="2-SUCCINYL-5-ENOLPYRUVYL-6-HYDROXY-3-CYCLOHEXENE-1-CARBOXYLATE SYNTHASE"/>
    <property type="match status" value="1"/>
</dbReference>
<keyword evidence="3 7" id="KW-0479">Metal-binding</keyword>
<dbReference type="Proteomes" id="UP000682134">
    <property type="component" value="Unassembled WGS sequence"/>
</dbReference>
<evidence type="ECO:0000256" key="3">
    <source>
        <dbReference type="ARBA" id="ARBA00022723"/>
    </source>
</evidence>
<dbReference type="InterPro" id="IPR004433">
    <property type="entry name" value="MenaQ_synth_MenD"/>
</dbReference>
<dbReference type="Gene3D" id="3.40.50.970">
    <property type="match status" value="2"/>
</dbReference>
<proteinExistence type="inferred from homology"/>
<dbReference type="InterPro" id="IPR032264">
    <property type="entry name" value="MenD_middle"/>
</dbReference>
<dbReference type="SUPFAM" id="SSF52518">
    <property type="entry name" value="Thiamin diphosphate-binding fold (THDP-binding)"/>
    <property type="match status" value="2"/>
</dbReference>
<evidence type="ECO:0000313" key="12">
    <source>
        <dbReference type="Proteomes" id="UP000682134"/>
    </source>
</evidence>
<comment type="pathway">
    <text evidence="7">Quinol/quinone metabolism; menaquinone biosynthesis.</text>
</comment>
<dbReference type="Pfam" id="PF02775">
    <property type="entry name" value="TPP_enzyme_C"/>
    <property type="match status" value="1"/>
</dbReference>
<dbReference type="CDD" id="cd02009">
    <property type="entry name" value="TPP_SHCHC_synthase"/>
    <property type="match status" value="1"/>
</dbReference>
<dbReference type="PIRSF" id="PIRSF004983">
    <property type="entry name" value="MenD"/>
    <property type="match status" value="1"/>
</dbReference>
<dbReference type="GO" id="GO:0000287">
    <property type="term" value="F:magnesium ion binding"/>
    <property type="evidence" value="ECO:0007669"/>
    <property type="project" value="UniProtKB-UniRule"/>
</dbReference>
<gene>
    <name evidence="7 11" type="primary">menD</name>
    <name evidence="11" type="ORF">J5Y03_14150</name>
</gene>
<dbReference type="InterPro" id="IPR011766">
    <property type="entry name" value="TPP_enzyme_TPP-bd"/>
</dbReference>
<evidence type="ECO:0000256" key="6">
    <source>
        <dbReference type="ARBA" id="ARBA00023211"/>
    </source>
</evidence>
<dbReference type="GO" id="GO:0030976">
    <property type="term" value="F:thiamine pyrophosphate binding"/>
    <property type="evidence" value="ECO:0007669"/>
    <property type="project" value="UniProtKB-UniRule"/>
</dbReference>
<dbReference type="HAMAP" id="MF_01659">
    <property type="entry name" value="MenD"/>
    <property type="match status" value="1"/>
</dbReference>
<comment type="function">
    <text evidence="7">Catalyzes the thiamine diphosphate-dependent decarboxylation of 2-oxoglutarate and the subsequent addition of the resulting succinic semialdehyde-thiamine pyrophosphate anion to isochorismate to yield 2-succinyl-5-enolpyruvyl-6-hydroxy-3-cyclohexene-1-carboxylate (SEPHCHC).</text>
</comment>
<keyword evidence="6 7" id="KW-0464">Manganese</keyword>
<evidence type="ECO:0000259" key="10">
    <source>
        <dbReference type="Pfam" id="PF16582"/>
    </source>
</evidence>
<accession>A0A940NQ84</accession>
<dbReference type="InterPro" id="IPR029061">
    <property type="entry name" value="THDP-binding"/>
</dbReference>
<evidence type="ECO:0000256" key="1">
    <source>
        <dbReference type="ARBA" id="ARBA00022428"/>
    </source>
</evidence>
<dbReference type="InterPro" id="IPR029035">
    <property type="entry name" value="DHS-like_NAD/FAD-binding_dom"/>
</dbReference>
<keyword evidence="2 7" id="KW-0808">Transferase</keyword>
<evidence type="ECO:0000259" key="8">
    <source>
        <dbReference type="Pfam" id="PF02775"/>
    </source>
</evidence>
<keyword evidence="4 7" id="KW-0460">Magnesium</keyword>
<comment type="cofactor">
    <cofactor evidence="7">
        <name>Mg(2+)</name>
        <dbReference type="ChEBI" id="CHEBI:18420"/>
    </cofactor>
    <cofactor evidence="7">
        <name>Mn(2+)</name>
        <dbReference type="ChEBI" id="CHEBI:29035"/>
    </cofactor>
</comment>
<keyword evidence="5 7" id="KW-0786">Thiamine pyrophosphate</keyword>
<evidence type="ECO:0000256" key="7">
    <source>
        <dbReference type="HAMAP-Rule" id="MF_01659"/>
    </source>
</evidence>
<evidence type="ECO:0000313" key="11">
    <source>
        <dbReference type="EMBL" id="MBP0726299.1"/>
    </source>
</evidence>
<name>A0A940NQ84_9BACI</name>
<dbReference type="GO" id="GO:0030145">
    <property type="term" value="F:manganese ion binding"/>
    <property type="evidence" value="ECO:0007669"/>
    <property type="project" value="UniProtKB-UniRule"/>
</dbReference>
<dbReference type="Pfam" id="PF16582">
    <property type="entry name" value="TPP_enzyme_M_2"/>
    <property type="match status" value="1"/>
</dbReference>
<dbReference type="EMBL" id="JAGIYQ010000010">
    <property type="protein sequence ID" value="MBP0726299.1"/>
    <property type="molecule type" value="Genomic_DNA"/>
</dbReference>
<feature type="domain" description="Menaquinone biosynthesis protein MenD middle" evidence="10">
    <location>
        <begin position="221"/>
        <end position="407"/>
    </location>
</feature>
<evidence type="ECO:0000256" key="5">
    <source>
        <dbReference type="ARBA" id="ARBA00023052"/>
    </source>
</evidence>
<dbReference type="AlphaFoldDB" id="A0A940NQ84"/>
<dbReference type="RefSeq" id="WP_209406644.1">
    <property type="nucleotide sequence ID" value="NZ_JAGIYQ010000010.1"/>
</dbReference>
<comment type="pathway">
    <text evidence="7">Quinol/quinone metabolism; 1,4-dihydroxy-2-naphthoate biosynthesis; 1,4-dihydroxy-2-naphthoate from chorismate: step 2/7.</text>
</comment>
<dbReference type="GO" id="GO:0070204">
    <property type="term" value="F:2-succinyl-5-enolpyruvyl-6-hydroxy-3-cyclohexene-1-carboxylic-acid synthase activity"/>
    <property type="evidence" value="ECO:0007669"/>
    <property type="project" value="UniProtKB-UniRule"/>
</dbReference>
<comment type="caution">
    <text evidence="11">The sequence shown here is derived from an EMBL/GenBank/DDBJ whole genome shotgun (WGS) entry which is preliminary data.</text>
</comment>
<dbReference type="PANTHER" id="PTHR42916:SF1">
    <property type="entry name" value="PROTEIN PHYLLO, CHLOROPLASTIC"/>
    <property type="match status" value="1"/>
</dbReference>
<evidence type="ECO:0000256" key="4">
    <source>
        <dbReference type="ARBA" id="ARBA00022842"/>
    </source>
</evidence>
<evidence type="ECO:0000259" key="9">
    <source>
        <dbReference type="Pfam" id="PF02776"/>
    </source>
</evidence>
<sequence>MRPNEALTKYIGALVDELSAVGVENVVISPGSRSTPISMLVNCNPSLNGRIAVDERGAGFFALGIAKSTKKPTALICTSGTAASNYYPAIAEAKESRIPLIVITADRPHELRDVGAPQTMNQLGMYGDFVKQFVELALPEANETMYQYVRTVINRVYKSTMTAPKGPVHLNVPLREPLVPNFEIEDLFQGGKRSEAMYTHTIQTNATLPLQFAKQLINKISTKQKGLLVCGTYTDEAALPKIVQLGEKLGFPIICDPLSNARSMKQISNHLIDSYDTFLRFEDVRTELEADLIIRFGAMPVSKPFTQYVKGTAGVEHYVVDEGDIWRDPTLQASSMISCSDTAFCEGLLELLIDRNVTTKEWLEKWIDINQQTKAILKEAEQSEELFEGKIVQLLEKHMPESSMLFVGNSMPIRDVDTFFSVNEKHIKIAGNRGVNGIDGTIATAFGMAASGENVYLLVGDLTFYHDMNSLVLSKLHNLPITVILINNNGGGIFSFLPQSKEEKHFEALFGTPLGIEFEYATRLFGGEHYKITNWDQFIELMEQNQKGLRVLELETNRQENYEMHQKIWSKVKEQLN</sequence>
<reference evidence="11" key="1">
    <citation type="submission" date="2021-04" db="EMBL/GenBank/DDBJ databases">
        <title>Genome seq and assembly of Bacillus sp.</title>
        <authorList>
            <person name="Chhetri G."/>
        </authorList>
    </citation>
    <scope>NUCLEOTIDE SEQUENCE</scope>
    <source>
        <strain evidence="11">RG28</strain>
    </source>
</reference>
<dbReference type="Pfam" id="PF02776">
    <property type="entry name" value="TPP_enzyme_N"/>
    <property type="match status" value="1"/>
</dbReference>